<accession>A0A9D7SHJ9</accession>
<evidence type="ECO:0000313" key="1">
    <source>
        <dbReference type="EMBL" id="MBK9796318.1"/>
    </source>
</evidence>
<organism evidence="1 2">
    <name type="scientific">Candidatus Geothrix skivensis</name>
    <dbReference type="NCBI Taxonomy" id="2954439"/>
    <lineage>
        <taxon>Bacteria</taxon>
        <taxon>Pseudomonadati</taxon>
        <taxon>Acidobacteriota</taxon>
        <taxon>Holophagae</taxon>
        <taxon>Holophagales</taxon>
        <taxon>Holophagaceae</taxon>
        <taxon>Geothrix</taxon>
    </lineage>
</organism>
<dbReference type="EMBL" id="JADKIO010000006">
    <property type="protein sequence ID" value="MBK9796318.1"/>
    <property type="molecule type" value="Genomic_DNA"/>
</dbReference>
<name>A0A9D7SHJ9_9BACT</name>
<comment type="caution">
    <text evidence="1">The sequence shown here is derived from an EMBL/GenBank/DDBJ whole genome shotgun (WGS) entry which is preliminary data.</text>
</comment>
<evidence type="ECO:0000313" key="2">
    <source>
        <dbReference type="Proteomes" id="UP000886657"/>
    </source>
</evidence>
<sequence>MDHLTQQCLRRELQADGSLRLRGYGWGHNVGFVPGHGPLPLAGGHRRADPGGGLSFVALSHDSGGSTLLRCSDGTLYCGIALDVAARLK</sequence>
<reference evidence="1" key="1">
    <citation type="submission" date="2020-10" db="EMBL/GenBank/DDBJ databases">
        <title>Connecting structure to function with the recovery of over 1000 high-quality activated sludge metagenome-assembled genomes encoding full-length rRNA genes using long-read sequencing.</title>
        <authorList>
            <person name="Singleton C.M."/>
            <person name="Petriglieri F."/>
            <person name="Kristensen J.M."/>
            <person name="Kirkegaard R.H."/>
            <person name="Michaelsen T.Y."/>
            <person name="Andersen M.H."/>
            <person name="Karst S.M."/>
            <person name="Dueholm M.S."/>
            <person name="Nielsen P.H."/>
            <person name="Albertsen M."/>
        </authorList>
    </citation>
    <scope>NUCLEOTIDE SEQUENCE</scope>
    <source>
        <strain evidence="1">Skiv_18-Q3-R9-52_MAXAC.067</strain>
    </source>
</reference>
<protein>
    <submittedName>
        <fullName evidence="1">Uncharacterized protein</fullName>
    </submittedName>
</protein>
<gene>
    <name evidence="1" type="ORF">IPP58_07445</name>
</gene>
<dbReference type="Proteomes" id="UP000886657">
    <property type="component" value="Unassembled WGS sequence"/>
</dbReference>
<dbReference type="AlphaFoldDB" id="A0A9D7SHJ9"/>
<proteinExistence type="predicted"/>